<reference evidence="1" key="1">
    <citation type="journal article" date="2020" name="Stud. Mycol.">
        <title>101 Dothideomycetes genomes: a test case for predicting lifestyles and emergence of pathogens.</title>
        <authorList>
            <person name="Haridas S."/>
            <person name="Albert R."/>
            <person name="Binder M."/>
            <person name="Bloem J."/>
            <person name="Labutti K."/>
            <person name="Salamov A."/>
            <person name="Andreopoulos B."/>
            <person name="Baker S."/>
            <person name="Barry K."/>
            <person name="Bills G."/>
            <person name="Bluhm B."/>
            <person name="Cannon C."/>
            <person name="Castanera R."/>
            <person name="Culley D."/>
            <person name="Daum C."/>
            <person name="Ezra D."/>
            <person name="Gonzalez J."/>
            <person name="Henrissat B."/>
            <person name="Kuo A."/>
            <person name="Liang C."/>
            <person name="Lipzen A."/>
            <person name="Lutzoni F."/>
            <person name="Magnuson J."/>
            <person name="Mondo S."/>
            <person name="Nolan M."/>
            <person name="Ohm R."/>
            <person name="Pangilinan J."/>
            <person name="Park H.-J."/>
            <person name="Ramirez L."/>
            <person name="Alfaro M."/>
            <person name="Sun H."/>
            <person name="Tritt A."/>
            <person name="Yoshinaga Y."/>
            <person name="Zwiers L.-H."/>
            <person name="Turgeon B."/>
            <person name="Goodwin S."/>
            <person name="Spatafora J."/>
            <person name="Crous P."/>
            <person name="Grigoriev I."/>
        </authorList>
    </citation>
    <scope>NUCLEOTIDE SEQUENCE</scope>
    <source>
        <strain evidence="1">CBS 627.86</strain>
    </source>
</reference>
<protein>
    <recommendedName>
        <fullName evidence="3">F-box domain-containing protein</fullName>
    </recommendedName>
</protein>
<evidence type="ECO:0008006" key="3">
    <source>
        <dbReference type="Google" id="ProtNLM"/>
    </source>
</evidence>
<name>A0A6A5YFM8_9PLEO</name>
<evidence type="ECO:0000313" key="1">
    <source>
        <dbReference type="EMBL" id="KAF2105916.1"/>
    </source>
</evidence>
<sequence length="353" mass="40094">MPIEPEAMVIPPAALARPLLNPGASVFIPNSQIIQSRNSSMNKLSQALKPQNRQEGLFKHCCLDTGRVSLSKPATATLGVLDKLAVELQYEVLGQLDIQSVFDFRRVNQKARGLVDGLVEYQKILENASDAFRMALSIKVADKISIRELFTKLCQRECDYCNKPAAFIDLFSMKRRCLDLGGYCQKLTSPMNFRQILRNTLLRYSEVEQVPAFLAIPEQEGVPLFNPFRSVTTYRDTFYDGEVIFSLARKKARYITGFPSFPYDTHLESQSKMTVTVAPWLDSTSTAAECPMFCQICWDSCRFRRGVHATYWRGYRPETSRPELGCSLYTTAEWKQHIEKKHNGKVVCPSIFA</sequence>
<dbReference type="Proteomes" id="UP000799770">
    <property type="component" value="Unassembled WGS sequence"/>
</dbReference>
<dbReference type="OrthoDB" id="3792830at2759"/>
<proteinExistence type="predicted"/>
<accession>A0A6A5YFM8</accession>
<evidence type="ECO:0000313" key="2">
    <source>
        <dbReference type="Proteomes" id="UP000799770"/>
    </source>
</evidence>
<organism evidence="1 2">
    <name type="scientific">Lophiotrema nucula</name>
    <dbReference type="NCBI Taxonomy" id="690887"/>
    <lineage>
        <taxon>Eukaryota</taxon>
        <taxon>Fungi</taxon>
        <taxon>Dikarya</taxon>
        <taxon>Ascomycota</taxon>
        <taxon>Pezizomycotina</taxon>
        <taxon>Dothideomycetes</taxon>
        <taxon>Pleosporomycetidae</taxon>
        <taxon>Pleosporales</taxon>
        <taxon>Lophiotremataceae</taxon>
        <taxon>Lophiotrema</taxon>
    </lineage>
</organism>
<gene>
    <name evidence="1" type="ORF">BDV96DRAFT_694522</name>
</gene>
<dbReference type="AlphaFoldDB" id="A0A6A5YFM8"/>
<dbReference type="EMBL" id="ML977369">
    <property type="protein sequence ID" value="KAF2105916.1"/>
    <property type="molecule type" value="Genomic_DNA"/>
</dbReference>
<keyword evidence="2" id="KW-1185">Reference proteome</keyword>